<evidence type="ECO:0000313" key="2">
    <source>
        <dbReference type="Proteomes" id="UP001285263"/>
    </source>
</evidence>
<dbReference type="RefSeq" id="WP_320426295.1">
    <property type="nucleotide sequence ID" value="NZ_JAXCLA010000010.1"/>
</dbReference>
<name>A0ABU5DRG5_9BURK</name>
<keyword evidence="2" id="KW-1185">Reference proteome</keyword>
<gene>
    <name evidence="1" type="ORF">SNE35_27745</name>
</gene>
<organism evidence="1 2">
    <name type="scientific">Roseateles agri</name>
    <dbReference type="NCBI Taxonomy" id="3098619"/>
    <lineage>
        <taxon>Bacteria</taxon>
        <taxon>Pseudomonadati</taxon>
        <taxon>Pseudomonadota</taxon>
        <taxon>Betaproteobacteria</taxon>
        <taxon>Burkholderiales</taxon>
        <taxon>Sphaerotilaceae</taxon>
        <taxon>Roseateles</taxon>
    </lineage>
</organism>
<reference evidence="1 2" key="1">
    <citation type="submission" date="2023-11" db="EMBL/GenBank/DDBJ databases">
        <title>Paucibacter sp. nov., isolated from fresh soil in Korea.</title>
        <authorList>
            <person name="Le N.T.T."/>
        </authorList>
    </citation>
    <scope>NUCLEOTIDE SEQUENCE [LARGE SCALE GENOMIC DNA]</scope>
    <source>
        <strain evidence="1 2">R3-3</strain>
    </source>
</reference>
<evidence type="ECO:0000313" key="1">
    <source>
        <dbReference type="EMBL" id="MDY0748323.1"/>
    </source>
</evidence>
<accession>A0ABU5DRG5</accession>
<dbReference type="InterPro" id="IPR021853">
    <property type="entry name" value="DUF3460"/>
</dbReference>
<dbReference type="EMBL" id="JAXCLA010000010">
    <property type="protein sequence ID" value="MDY0748323.1"/>
    <property type="molecule type" value="Genomic_DNA"/>
</dbReference>
<dbReference type="Proteomes" id="UP001285263">
    <property type="component" value="Unassembled WGS sequence"/>
</dbReference>
<dbReference type="Pfam" id="PF11943">
    <property type="entry name" value="DUF3460"/>
    <property type="match status" value="1"/>
</dbReference>
<protein>
    <submittedName>
        <fullName evidence="1">DUF3460 family protein</fullName>
    </submittedName>
</protein>
<comment type="caution">
    <text evidence="1">The sequence shown here is derived from an EMBL/GenBank/DDBJ whole genome shotgun (WGS) entry which is preliminary data.</text>
</comment>
<proteinExistence type="predicted"/>
<sequence length="67" mass="7886">MPLFWKPYKSEVTQFIDELKAKKPTLEAEQRAGRGLLWDKTIDRSAQADYRSARVAQQPYVYQTHTK</sequence>